<dbReference type="PANTHER" id="PTHR43252">
    <property type="entry name" value="TRANSCRIPTIONAL REGULATOR YQJI"/>
    <property type="match status" value="1"/>
</dbReference>
<name>A0A919UJN7_9MICO</name>
<proteinExistence type="predicted"/>
<keyword evidence="4" id="KW-1185">Reference proteome</keyword>
<reference evidence="3" key="1">
    <citation type="submission" date="2021-01" db="EMBL/GenBank/DDBJ databases">
        <title>Whole genome shotgun sequence of Demequina activiva NBRC 110675.</title>
        <authorList>
            <person name="Komaki H."/>
            <person name="Tamura T."/>
        </authorList>
    </citation>
    <scope>NUCLEOTIDE SEQUENCE</scope>
    <source>
        <strain evidence="3">NBRC 110675</strain>
    </source>
</reference>
<dbReference type="CDD" id="cd00090">
    <property type="entry name" value="HTH_ARSR"/>
    <property type="match status" value="1"/>
</dbReference>
<dbReference type="InterPro" id="IPR005149">
    <property type="entry name" value="Tscrpt_reg_PadR_N"/>
</dbReference>
<dbReference type="Gene3D" id="1.10.10.10">
    <property type="entry name" value="Winged helix-like DNA-binding domain superfamily/Winged helix DNA-binding domain"/>
    <property type="match status" value="1"/>
</dbReference>
<feature type="region of interest" description="Disordered" evidence="1">
    <location>
        <begin position="111"/>
        <end position="134"/>
    </location>
</feature>
<dbReference type="Pfam" id="PF03551">
    <property type="entry name" value="PadR"/>
    <property type="match status" value="1"/>
</dbReference>
<accession>A0A919UJN7</accession>
<dbReference type="EMBL" id="BONR01000002">
    <property type="protein sequence ID" value="GIG54551.1"/>
    <property type="molecule type" value="Genomic_DNA"/>
</dbReference>
<dbReference type="InterPro" id="IPR036388">
    <property type="entry name" value="WH-like_DNA-bd_sf"/>
</dbReference>
<protein>
    <recommendedName>
        <fullName evidence="2">Transcription regulator PadR N-terminal domain-containing protein</fullName>
    </recommendedName>
</protein>
<organism evidence="3 4">
    <name type="scientific">Demequina activiva</name>
    <dbReference type="NCBI Taxonomy" id="1582364"/>
    <lineage>
        <taxon>Bacteria</taxon>
        <taxon>Bacillati</taxon>
        <taxon>Actinomycetota</taxon>
        <taxon>Actinomycetes</taxon>
        <taxon>Micrococcales</taxon>
        <taxon>Demequinaceae</taxon>
        <taxon>Demequina</taxon>
    </lineage>
</organism>
<dbReference type="AlphaFoldDB" id="A0A919UJN7"/>
<evidence type="ECO:0000313" key="3">
    <source>
        <dbReference type="EMBL" id="GIG54551.1"/>
    </source>
</evidence>
<evidence type="ECO:0000256" key="1">
    <source>
        <dbReference type="SAM" id="MobiDB-lite"/>
    </source>
</evidence>
<gene>
    <name evidence="3" type="ORF">Dac01nite_13030</name>
</gene>
<dbReference type="InterPro" id="IPR011991">
    <property type="entry name" value="ArsR-like_HTH"/>
</dbReference>
<dbReference type="RefSeq" id="WP_239066551.1">
    <property type="nucleotide sequence ID" value="NZ_BONR01000002.1"/>
</dbReference>
<dbReference type="InterPro" id="IPR036390">
    <property type="entry name" value="WH_DNA-bd_sf"/>
</dbReference>
<comment type="caution">
    <text evidence="3">The sequence shown here is derived from an EMBL/GenBank/DDBJ whole genome shotgun (WGS) entry which is preliminary data.</text>
</comment>
<feature type="domain" description="Transcription regulator PadR N-terminal" evidence="2">
    <location>
        <begin position="49"/>
        <end position="117"/>
    </location>
</feature>
<evidence type="ECO:0000313" key="4">
    <source>
        <dbReference type="Proteomes" id="UP000652354"/>
    </source>
</evidence>
<sequence length="183" mass="19376">MGSHGYSKASGFSAGQAGDAMWQAMDQLRASFDKRVGVRMGRGDVRAAVLALLHEQPMHGYQIIREIAERTDGRWKPSAGSVYPTLQLLADEGVVTAATQQDRKTYSLTEEGREEAAAAAGSAPWAQSDTDGAGPFGVVPKAGVDLAQAAAQVVRSGSAAQQEEAAKVIDEARRKIYSILAQD</sequence>
<evidence type="ECO:0000259" key="2">
    <source>
        <dbReference type="Pfam" id="PF03551"/>
    </source>
</evidence>
<dbReference type="PANTHER" id="PTHR43252:SF2">
    <property type="entry name" value="TRANSCRIPTION REGULATOR, PADR-LIKE FAMILY"/>
    <property type="match status" value="1"/>
</dbReference>
<dbReference type="Proteomes" id="UP000652354">
    <property type="component" value="Unassembled WGS sequence"/>
</dbReference>
<dbReference type="SUPFAM" id="SSF46785">
    <property type="entry name" value="Winged helix' DNA-binding domain"/>
    <property type="match status" value="1"/>
</dbReference>